<evidence type="ECO:0000313" key="3">
    <source>
        <dbReference type="Proteomes" id="UP000001542"/>
    </source>
</evidence>
<keyword evidence="1" id="KW-0472">Membrane</keyword>
<reference evidence="2" key="1">
    <citation type="submission" date="2006-10" db="EMBL/GenBank/DDBJ databases">
        <authorList>
            <person name="Amadeo P."/>
            <person name="Zhao Q."/>
            <person name="Wortman J."/>
            <person name="Fraser-Liggett C."/>
            <person name="Carlton J."/>
        </authorList>
    </citation>
    <scope>NUCLEOTIDE SEQUENCE</scope>
    <source>
        <strain evidence="2">G3</strain>
    </source>
</reference>
<dbReference type="EMBL" id="DS113334">
    <property type="protein sequence ID" value="EAY10644.1"/>
    <property type="molecule type" value="Genomic_DNA"/>
</dbReference>
<gene>
    <name evidence="2" type="ORF">TVAG_157210</name>
</gene>
<dbReference type="KEGG" id="tva:4768582"/>
<name>A2E9J3_TRIV3</name>
<dbReference type="Proteomes" id="UP000001542">
    <property type="component" value="Unassembled WGS sequence"/>
</dbReference>
<dbReference type="SMR" id="A2E9J3"/>
<evidence type="ECO:0000256" key="1">
    <source>
        <dbReference type="SAM" id="Phobius"/>
    </source>
</evidence>
<keyword evidence="3" id="KW-1185">Reference proteome</keyword>
<dbReference type="VEuPathDB" id="TrichDB:TVAG_157210"/>
<evidence type="ECO:0000313" key="2">
    <source>
        <dbReference type="EMBL" id="EAY10644.1"/>
    </source>
</evidence>
<feature type="transmembrane region" description="Helical" evidence="1">
    <location>
        <begin position="276"/>
        <end position="297"/>
    </location>
</feature>
<reference evidence="2" key="2">
    <citation type="journal article" date="2007" name="Science">
        <title>Draft genome sequence of the sexually transmitted pathogen Trichomonas vaginalis.</title>
        <authorList>
            <person name="Carlton J.M."/>
            <person name="Hirt R.P."/>
            <person name="Silva J.C."/>
            <person name="Delcher A.L."/>
            <person name="Schatz M."/>
            <person name="Zhao Q."/>
            <person name="Wortman J.R."/>
            <person name="Bidwell S.L."/>
            <person name="Alsmark U.C.M."/>
            <person name="Besteiro S."/>
            <person name="Sicheritz-Ponten T."/>
            <person name="Noel C.J."/>
            <person name="Dacks J.B."/>
            <person name="Foster P.G."/>
            <person name="Simillion C."/>
            <person name="Van de Peer Y."/>
            <person name="Miranda-Saavedra D."/>
            <person name="Barton G.J."/>
            <person name="Westrop G.D."/>
            <person name="Mueller S."/>
            <person name="Dessi D."/>
            <person name="Fiori P.L."/>
            <person name="Ren Q."/>
            <person name="Paulsen I."/>
            <person name="Zhang H."/>
            <person name="Bastida-Corcuera F.D."/>
            <person name="Simoes-Barbosa A."/>
            <person name="Brown M.T."/>
            <person name="Hayes R.D."/>
            <person name="Mukherjee M."/>
            <person name="Okumura C.Y."/>
            <person name="Schneider R."/>
            <person name="Smith A.J."/>
            <person name="Vanacova S."/>
            <person name="Villalvazo M."/>
            <person name="Haas B.J."/>
            <person name="Pertea M."/>
            <person name="Feldblyum T.V."/>
            <person name="Utterback T.R."/>
            <person name="Shu C.L."/>
            <person name="Osoegawa K."/>
            <person name="de Jong P.J."/>
            <person name="Hrdy I."/>
            <person name="Horvathova L."/>
            <person name="Zubacova Z."/>
            <person name="Dolezal P."/>
            <person name="Malik S.B."/>
            <person name="Logsdon J.M. Jr."/>
            <person name="Henze K."/>
            <person name="Gupta A."/>
            <person name="Wang C.C."/>
            <person name="Dunne R.L."/>
            <person name="Upcroft J.A."/>
            <person name="Upcroft P."/>
            <person name="White O."/>
            <person name="Salzberg S.L."/>
            <person name="Tang P."/>
            <person name="Chiu C.-H."/>
            <person name="Lee Y.-S."/>
            <person name="Embley T.M."/>
            <person name="Coombs G.H."/>
            <person name="Mottram J.C."/>
            <person name="Tachezy J."/>
            <person name="Fraser-Liggett C.M."/>
            <person name="Johnson P.J."/>
        </authorList>
    </citation>
    <scope>NUCLEOTIDE SEQUENCE [LARGE SCALE GENOMIC DNA]</scope>
    <source>
        <strain evidence="2">G3</strain>
    </source>
</reference>
<keyword evidence="1" id="KW-1133">Transmembrane helix</keyword>
<proteinExistence type="predicted"/>
<dbReference type="VEuPathDB" id="TrichDB:TVAGG3_0746660"/>
<protein>
    <submittedName>
        <fullName evidence="2">Uncharacterized protein</fullName>
    </submittedName>
</protein>
<organism evidence="2 3">
    <name type="scientific">Trichomonas vaginalis (strain ATCC PRA-98 / G3)</name>
    <dbReference type="NCBI Taxonomy" id="412133"/>
    <lineage>
        <taxon>Eukaryota</taxon>
        <taxon>Metamonada</taxon>
        <taxon>Parabasalia</taxon>
        <taxon>Trichomonadida</taxon>
        <taxon>Trichomonadidae</taxon>
        <taxon>Trichomonas</taxon>
    </lineage>
</organism>
<dbReference type="InParanoid" id="A2E9J3"/>
<keyword evidence="1" id="KW-0812">Transmembrane</keyword>
<sequence length="310" mass="34652">MFGLLGLSRLSLSDAPNIEGCTIYNPIVFKWLSPENKFDGKTSQCFQTTSSTLILGENIKVQGYFYNSNTKAYTEITEESKSIGVSIQCTNFHLDDICVSSNYTAFFKVTNENDNAQPVYFYPIKTSFEGDNETTTHYYTTIKKFKLPLAISSEYTLNADGVLTKSDVRDLTIMIPKDKEYTVEWSGNNGKIKFPFLGDISIKEYDTEEGSEKYSNGPHRVLVTGEKKKGETVKYKASLKFTSGAPDNFPLFVGYVPNENKILTQYNIKLVGGLPVWAWVLIAIGIVLVIVIIIIAICCCCKKCCCSDKV</sequence>
<dbReference type="RefSeq" id="XP_001322867.1">
    <property type="nucleotide sequence ID" value="XM_001322832.1"/>
</dbReference>
<dbReference type="AlphaFoldDB" id="A2E9J3"/>
<accession>A2E9J3</accession>